<evidence type="ECO:0000313" key="3">
    <source>
        <dbReference type="Proteomes" id="UP001138802"/>
    </source>
</evidence>
<feature type="region of interest" description="Disordered" evidence="1">
    <location>
        <begin position="86"/>
        <end position="111"/>
    </location>
</feature>
<keyword evidence="3" id="KW-1185">Reference proteome</keyword>
<proteinExistence type="predicted"/>
<gene>
    <name evidence="2" type="ORF">CKO25_12075</name>
</gene>
<protein>
    <recommendedName>
        <fullName evidence="4">DUF1820 family protein</fullName>
    </recommendedName>
</protein>
<evidence type="ECO:0000256" key="1">
    <source>
        <dbReference type="SAM" id="MobiDB-lite"/>
    </source>
</evidence>
<organism evidence="2 3">
    <name type="scientific">Thiocapsa imhoffii</name>
    <dbReference type="NCBI Taxonomy" id="382777"/>
    <lineage>
        <taxon>Bacteria</taxon>
        <taxon>Pseudomonadati</taxon>
        <taxon>Pseudomonadota</taxon>
        <taxon>Gammaproteobacteria</taxon>
        <taxon>Chromatiales</taxon>
        <taxon>Chromatiaceae</taxon>
        <taxon>Thiocapsa</taxon>
    </lineage>
</organism>
<dbReference type="Pfam" id="PF08850">
    <property type="entry name" value="DUF1820"/>
    <property type="match status" value="1"/>
</dbReference>
<reference evidence="2 3" key="1">
    <citation type="journal article" date="2020" name="Microorganisms">
        <title>Osmotic Adaptation and Compatible Solute Biosynthesis of Phototrophic Bacteria as Revealed from Genome Analyses.</title>
        <authorList>
            <person name="Imhoff J.F."/>
            <person name="Rahn T."/>
            <person name="Kunzel S."/>
            <person name="Keller A."/>
            <person name="Neulinger S.C."/>
        </authorList>
    </citation>
    <scope>NUCLEOTIDE SEQUENCE [LARGE SCALE GENOMIC DNA]</scope>
    <source>
        <strain evidence="2 3">DSM 21303</strain>
    </source>
</reference>
<dbReference type="RefSeq" id="WP_200388162.1">
    <property type="nucleotide sequence ID" value="NZ_NRSD01000011.1"/>
</dbReference>
<dbReference type="EMBL" id="NRSD01000011">
    <property type="protein sequence ID" value="MBK1645366.1"/>
    <property type="molecule type" value="Genomic_DNA"/>
</dbReference>
<evidence type="ECO:0000313" key="2">
    <source>
        <dbReference type="EMBL" id="MBK1645366.1"/>
    </source>
</evidence>
<dbReference type="Proteomes" id="UP001138802">
    <property type="component" value="Unassembled WGS sequence"/>
</dbReference>
<comment type="caution">
    <text evidence="2">The sequence shown here is derived from an EMBL/GenBank/DDBJ whole genome shotgun (WGS) entry which is preliminary data.</text>
</comment>
<accession>A0A9X1B9U1</accession>
<dbReference type="AlphaFoldDB" id="A0A9X1B9U1"/>
<sequence length="111" mass="12578">MKPERIYRITFASRGQIYELYARQIDASSLFGFVEVADIIFGERSEILVDPSEEKLKAEFGDVKRTFIPMHAVMRIDEVAKEGQNRILGKGETGTVTPFPLPPQPRGHDRA</sequence>
<dbReference type="PIRSF" id="PIRSF028538">
    <property type="entry name" value="DUF1820"/>
    <property type="match status" value="1"/>
</dbReference>
<evidence type="ECO:0008006" key="4">
    <source>
        <dbReference type="Google" id="ProtNLM"/>
    </source>
</evidence>
<name>A0A9X1B9U1_9GAMM</name>
<dbReference type="InterPro" id="IPR014949">
    <property type="entry name" value="DUF1820"/>
</dbReference>